<organism evidence="1">
    <name type="scientific">viral metagenome</name>
    <dbReference type="NCBI Taxonomy" id="1070528"/>
    <lineage>
        <taxon>unclassified sequences</taxon>
        <taxon>metagenomes</taxon>
        <taxon>organismal metagenomes</taxon>
    </lineage>
</organism>
<protein>
    <submittedName>
        <fullName evidence="1">Uncharacterized protein</fullName>
    </submittedName>
</protein>
<sequence length="216" mass="22962">MTGALFHVDPSNSNVNVTGNLNVTSLTTVAAQHGDITNPMVHFRANRDGASNGDGNVLKLENSGNRSDAELLQCVSSGNDRFIVRANGELAINGTTMSKAPRLIHIDDNVGGCPPTRAAGDIMSYSLVLSRPAYVYVSVTTILNYSTRSDCQIYFGSTHIQSHLTASDNTSWNPVCMTGGGTVPAGTTNIRFYSSRANVVGCQGNWGGMQILVFET</sequence>
<name>A0A6C0JIV2_9ZZZZ</name>
<dbReference type="AlphaFoldDB" id="A0A6C0JIV2"/>
<accession>A0A6C0JIV2</accession>
<dbReference type="EMBL" id="MN740385">
    <property type="protein sequence ID" value="QHU03728.1"/>
    <property type="molecule type" value="Genomic_DNA"/>
</dbReference>
<evidence type="ECO:0000313" key="1">
    <source>
        <dbReference type="EMBL" id="QHU03728.1"/>
    </source>
</evidence>
<reference evidence="1" key="1">
    <citation type="journal article" date="2020" name="Nature">
        <title>Giant virus diversity and host interactions through global metagenomics.</title>
        <authorList>
            <person name="Schulz F."/>
            <person name="Roux S."/>
            <person name="Paez-Espino D."/>
            <person name="Jungbluth S."/>
            <person name="Walsh D.A."/>
            <person name="Denef V.J."/>
            <person name="McMahon K.D."/>
            <person name="Konstantinidis K.T."/>
            <person name="Eloe-Fadrosh E.A."/>
            <person name="Kyrpides N.C."/>
            <person name="Woyke T."/>
        </authorList>
    </citation>
    <scope>NUCLEOTIDE SEQUENCE</scope>
    <source>
        <strain evidence="1">GVMAG-M-3300027206-1</strain>
    </source>
</reference>
<proteinExistence type="predicted"/>